<dbReference type="SUPFAM" id="SSF52540">
    <property type="entry name" value="P-loop containing nucleoside triphosphate hydrolases"/>
    <property type="match status" value="1"/>
</dbReference>
<evidence type="ECO:0000259" key="2">
    <source>
        <dbReference type="Pfam" id="PF07693"/>
    </source>
</evidence>
<dbReference type="InterPro" id="IPR027417">
    <property type="entry name" value="P-loop_NTPase"/>
</dbReference>
<evidence type="ECO:0000313" key="4">
    <source>
        <dbReference type="Proteomes" id="UP000318720"/>
    </source>
</evidence>
<protein>
    <recommendedName>
        <fullName evidence="2">KAP NTPase domain-containing protein</fullName>
    </recommendedName>
</protein>
<sequence>MSVWDEEPDCVRTFYDLAVEQALKHDDIRAYLSLNRQEITKSALREVMREDAVADAVLDREERYERLWRLGQRLDRSHAELRTAVARCVQGDFLPTVFLAALIRAILSGLVGMAWWGDLLLLSWVALAALAEFHEPTGRSNFTHQLWAAFLSVRWCRRAVRTYPYLAHWAYFGLSRRLVPVMSREITNLLGPEHDSLLVTRHHRGLLHAHDPSFWVSSRVEVSLRHKLDQMDGGAIALCGPRGVGKTTLLRKACEGRLDGMPARNHFRVIVQTPANYRPEEFLLSLFQQVCRSFLERLGERAREPFLLRLRPTGLFRRFIRFIRELLLLSAGLLLLATGLESWARGTYRWAGSEGREATVHWLGRIQDAYHSAWQEHPGVTRALFIAVGLLFLARSITGPLFASRRQKQLISDCRSHLHLLRHMQTAGLTHNAGITAMSALTFGLARTSGSSSRPLTYPELVTQFRELLARISEYIRDDRDHKVFIGIDELDRLGSTEQARAFLAEIKAIFAIPNVYFLLSVSEDVGATFIRRGLPVRDVTDSSLEDILHMEPRTLEEAKELLQTRVPGFTDPFVALVYVLSGGIPRDLIRFTRKVIEIRHRTDETDLRSIAGRLLLEEVTETLSSFRVVLGSQPHDAAWGVLLHDLHGSVDRLRMVRPGRDVRKSLHRELHRLSSGDAPADDDLRAQWVELTAYMLFAMTVVDVFIPRRSADETGPNRLLTDTARLKELGAARLELGVSADSARLALERLRGAWQLHRVRPHGTGAEGSSHPDGEAPSTRSGPPSMSFRQRRRRRRAQHLTRADVRQLLGHGVFGVRGLTRRYPDFPRPDAHHGDRERAGDTLWSATSVYSWAAQTPAFALRGALLLRPLPSGLRPGSRHDSTQTPYGPAIDWATDLGIVRVVHTTDRGAASAVAASLAKTRDTHGIVTVCTLYGDLGITGPALWAADTAHPYIEYEASWGVICALAGQPLPWWPSRLRLPELVTEWRPGSEPSIVHVPADEDETTLRQAAQNTALPEEARTALLDMANVMRNQSVGNVEGEIRVFGQERRGTRSVIIGAHPDVTAHPIPEVEDRALLTAGWKAIGDSYESDAAAALRVARAYDPELLPYGAFTEIERPDETVERWIERLVACDPTAGHVALARNTSADAFFTDPLTGMPALRTDGDGPGRGKWRFCSPLSLPANGQLASVVLRDTAWVTTDEGLVLPAPCAVNEHLWWGDGWGDRPTEIAYVVALLLDDLRAVPDFQEQWSSAPKGLVRLFSQEHPPGTELPRATLLHARLSSE</sequence>
<accession>A0AAE8W2J9</accession>
<feature type="region of interest" description="Disordered" evidence="1">
    <location>
        <begin position="759"/>
        <end position="802"/>
    </location>
</feature>
<comment type="caution">
    <text evidence="3">The sequence shown here is derived from an EMBL/GenBank/DDBJ whole genome shotgun (WGS) entry which is preliminary data.</text>
</comment>
<reference evidence="3 4" key="1">
    <citation type="submission" date="2019-03" db="EMBL/GenBank/DDBJ databases">
        <title>Comparative genomic analyses of the sweetpotato soil rot pathogen, Streptomyces ipomoeae.</title>
        <authorList>
            <person name="Ruschel Soares N."/>
            <person name="Badger J.H."/>
            <person name="Huguet-Tapia J.C."/>
            <person name="Clark C.A."/>
            <person name="Pettis G.S."/>
        </authorList>
    </citation>
    <scope>NUCLEOTIDE SEQUENCE [LARGE SCALE GENOMIC DNA]</scope>
    <source>
        <strain evidence="3 4">88-35</strain>
    </source>
</reference>
<evidence type="ECO:0000256" key="1">
    <source>
        <dbReference type="SAM" id="MobiDB-lite"/>
    </source>
</evidence>
<dbReference type="RefSeq" id="WP_141583007.1">
    <property type="nucleotide sequence ID" value="NZ_SPAY01000080.1"/>
</dbReference>
<feature type="domain" description="KAP NTPase" evidence="2">
    <location>
        <begin position="235"/>
        <end position="534"/>
    </location>
</feature>
<gene>
    <name evidence="3" type="ORF">Sipo8835_19345</name>
</gene>
<feature type="compositionally biased region" description="Polar residues" evidence="1">
    <location>
        <begin position="779"/>
        <end position="789"/>
    </location>
</feature>
<feature type="compositionally biased region" description="Basic residues" evidence="1">
    <location>
        <begin position="790"/>
        <end position="800"/>
    </location>
</feature>
<dbReference type="InterPro" id="IPR011646">
    <property type="entry name" value="KAP_P-loop"/>
</dbReference>
<name>A0AAE8W2J9_9ACTN</name>
<dbReference type="Pfam" id="PF07693">
    <property type="entry name" value="KAP_NTPase"/>
    <property type="match status" value="1"/>
</dbReference>
<organism evidence="3 4">
    <name type="scientific">Streptomyces ipomoeae</name>
    <dbReference type="NCBI Taxonomy" id="103232"/>
    <lineage>
        <taxon>Bacteria</taxon>
        <taxon>Bacillati</taxon>
        <taxon>Actinomycetota</taxon>
        <taxon>Actinomycetes</taxon>
        <taxon>Kitasatosporales</taxon>
        <taxon>Streptomycetaceae</taxon>
        <taxon>Streptomyces</taxon>
    </lineage>
</organism>
<proteinExistence type="predicted"/>
<dbReference type="EMBL" id="SPAZ01000163">
    <property type="protein sequence ID" value="TQE32815.1"/>
    <property type="molecule type" value="Genomic_DNA"/>
</dbReference>
<evidence type="ECO:0000313" key="3">
    <source>
        <dbReference type="EMBL" id="TQE32815.1"/>
    </source>
</evidence>
<dbReference type="Proteomes" id="UP000318720">
    <property type="component" value="Unassembled WGS sequence"/>
</dbReference>